<comment type="caution">
    <text evidence="3">The sequence shown here is derived from an EMBL/GenBank/DDBJ whole genome shotgun (WGS) entry which is preliminary data.</text>
</comment>
<feature type="region of interest" description="Disordered" evidence="1">
    <location>
        <begin position="60"/>
        <end position="83"/>
    </location>
</feature>
<accession>A0A918DQ84</accession>
<evidence type="ECO:0000313" key="3">
    <source>
        <dbReference type="EMBL" id="GGO77577.1"/>
    </source>
</evidence>
<gene>
    <name evidence="3" type="ORF">GCM10012289_57560</name>
</gene>
<dbReference type="EMBL" id="BMNH01000023">
    <property type="protein sequence ID" value="GGO77577.1"/>
    <property type="molecule type" value="Genomic_DNA"/>
</dbReference>
<keyword evidence="4" id="KW-1185">Reference proteome</keyword>
<proteinExistence type="predicted"/>
<evidence type="ECO:0000256" key="2">
    <source>
        <dbReference type="SAM" id="SignalP"/>
    </source>
</evidence>
<protein>
    <recommendedName>
        <fullName evidence="5">WD40 repeat domain-containing protein</fullName>
    </recommendedName>
</protein>
<dbReference type="AlphaFoldDB" id="A0A918DQ84"/>
<dbReference type="SUPFAM" id="SSF82171">
    <property type="entry name" value="DPP6 N-terminal domain-like"/>
    <property type="match status" value="1"/>
</dbReference>
<sequence length="309" mass="31704">MHKTLAVVTLGASVLLAATPAAAAAVSVAPVGTADDATAARAISGAAVYAGYQRGYTVSRHRPGAAPSTLAKPGDSPQFAASPDGRKVAWITAGGLLRVREGAKVTTAARGLQGGTPCLSPAWSPDSRRVAYVHVGRNPAGSVSVVNADGTGERVLGSTRGVCHLAWSPDGRYLAGYAGTTAGVYRLDVKTGKAAKVKGVALANHVQSLSPGGRYVVVRTLRAGDDAGDGSWPEWFTPTLVDTVTGRRLPIAVKGRQIGAFHLADGRLVVRLAGSGGNALVVLDERGRVVQRLSEPVAAKNQALLQILR</sequence>
<evidence type="ECO:0000256" key="1">
    <source>
        <dbReference type="SAM" id="MobiDB-lite"/>
    </source>
</evidence>
<reference evidence="3" key="2">
    <citation type="submission" date="2020-09" db="EMBL/GenBank/DDBJ databases">
        <authorList>
            <person name="Sun Q."/>
            <person name="Zhou Y."/>
        </authorList>
    </citation>
    <scope>NUCLEOTIDE SEQUENCE</scope>
    <source>
        <strain evidence="3">CGMCC 4.7368</strain>
    </source>
</reference>
<name>A0A918DQ84_9ACTN</name>
<dbReference type="Gene3D" id="2.120.10.30">
    <property type="entry name" value="TolB, C-terminal domain"/>
    <property type="match status" value="1"/>
</dbReference>
<feature type="chain" id="PRO_5036792077" description="WD40 repeat domain-containing protein" evidence="2">
    <location>
        <begin position="24"/>
        <end position="309"/>
    </location>
</feature>
<evidence type="ECO:0000313" key="4">
    <source>
        <dbReference type="Proteomes" id="UP000646523"/>
    </source>
</evidence>
<dbReference type="Proteomes" id="UP000646523">
    <property type="component" value="Unassembled WGS sequence"/>
</dbReference>
<evidence type="ECO:0008006" key="5">
    <source>
        <dbReference type="Google" id="ProtNLM"/>
    </source>
</evidence>
<keyword evidence="2" id="KW-0732">Signal</keyword>
<dbReference type="Pfam" id="PF07676">
    <property type="entry name" value="PD40"/>
    <property type="match status" value="1"/>
</dbReference>
<reference evidence="3" key="1">
    <citation type="journal article" date="2014" name="Int. J. Syst. Evol. Microbiol.">
        <title>Complete genome sequence of Corynebacterium casei LMG S-19264T (=DSM 44701T), isolated from a smear-ripened cheese.</title>
        <authorList>
            <consortium name="US DOE Joint Genome Institute (JGI-PGF)"/>
            <person name="Walter F."/>
            <person name="Albersmeier A."/>
            <person name="Kalinowski J."/>
            <person name="Ruckert C."/>
        </authorList>
    </citation>
    <scope>NUCLEOTIDE SEQUENCE</scope>
    <source>
        <strain evidence="3">CGMCC 4.7368</strain>
    </source>
</reference>
<dbReference type="InterPro" id="IPR011042">
    <property type="entry name" value="6-blade_b-propeller_TolB-like"/>
</dbReference>
<feature type="signal peptide" evidence="2">
    <location>
        <begin position="1"/>
        <end position="23"/>
    </location>
</feature>
<dbReference type="InterPro" id="IPR011659">
    <property type="entry name" value="WD40"/>
</dbReference>
<organism evidence="3 4">
    <name type="scientific">Nonomuraea cavernae</name>
    <dbReference type="NCBI Taxonomy" id="2045107"/>
    <lineage>
        <taxon>Bacteria</taxon>
        <taxon>Bacillati</taxon>
        <taxon>Actinomycetota</taxon>
        <taxon>Actinomycetes</taxon>
        <taxon>Streptosporangiales</taxon>
        <taxon>Streptosporangiaceae</taxon>
        <taxon>Nonomuraea</taxon>
    </lineage>
</organism>